<keyword evidence="3" id="KW-0812">Transmembrane</keyword>
<keyword evidence="5" id="KW-1185">Reference proteome</keyword>
<feature type="transmembrane region" description="Helical" evidence="3">
    <location>
        <begin position="182"/>
        <end position="202"/>
    </location>
</feature>
<evidence type="ECO:0000256" key="3">
    <source>
        <dbReference type="SAM" id="Phobius"/>
    </source>
</evidence>
<feature type="transmembrane region" description="Helical" evidence="3">
    <location>
        <begin position="321"/>
        <end position="345"/>
    </location>
</feature>
<gene>
    <name evidence="4" type="ORF">NT2_04_01960</name>
</gene>
<dbReference type="Pfam" id="PF01066">
    <property type="entry name" value="CDP-OH_P_transf"/>
    <property type="match status" value="1"/>
</dbReference>
<evidence type="ECO:0008006" key="6">
    <source>
        <dbReference type="Google" id="ProtNLM"/>
    </source>
</evidence>
<dbReference type="InterPro" id="IPR000462">
    <property type="entry name" value="CDP-OH_P_trans"/>
</dbReference>
<evidence type="ECO:0000313" key="4">
    <source>
        <dbReference type="EMBL" id="GAD48784.1"/>
    </source>
</evidence>
<accession>U2ZTT2</accession>
<comment type="similarity">
    <text evidence="2">Belongs to the CDP-alcohol phosphatidyltransferase class-I family.</text>
</comment>
<dbReference type="InterPro" id="IPR048254">
    <property type="entry name" value="CDP_ALCOHOL_P_TRANSF_CS"/>
</dbReference>
<feature type="transmembrane region" description="Helical" evidence="3">
    <location>
        <begin position="249"/>
        <end position="273"/>
    </location>
</feature>
<dbReference type="InterPro" id="IPR043130">
    <property type="entry name" value="CDP-OH_PTrfase_TM_dom"/>
</dbReference>
<comment type="caution">
    <text evidence="4">The sequence shown here is derived from an EMBL/GenBank/DDBJ whole genome shotgun (WGS) entry which is preliminary data.</text>
</comment>
<keyword evidence="1 2" id="KW-0808">Transferase</keyword>
<dbReference type="AlphaFoldDB" id="U2ZTT2"/>
<dbReference type="eggNOG" id="COG0558">
    <property type="taxonomic scope" value="Bacteria"/>
</dbReference>
<name>U2ZTT2_9SPHN</name>
<dbReference type="EMBL" id="BASZ01000004">
    <property type="protein sequence ID" value="GAD48784.1"/>
    <property type="molecule type" value="Genomic_DNA"/>
</dbReference>
<evidence type="ECO:0000256" key="1">
    <source>
        <dbReference type="ARBA" id="ARBA00022679"/>
    </source>
</evidence>
<sequence length="377" mass="42290">MKPDNTKPASQTVGQNPTLLWGLTTAERTRRLARSIALREDASAPIVIDNGAAAFDPAWFRHVADQPGLVLTLRGVPALGHARTAAEAEALRSAISENRPLSADHGFTVLAYEDGPTIMNKQLRKRETPFLMALTPETLRQAERASYYGAYKGVTDILTKYLWPEWALVLTRIAAKFGITPNMVTAVGAILCVAATIAFAYGRYWEGMAMGLVFMVLDTVDGKLARCTITSSWWGNIFDHGIDLVHPPFWWWFWATGLVYWGLALDTTTFWWVQAAIQGGYIVQRLIEGLFMRQNDMMHIHVWRRFDSQFRLITARRNPNMVILFVAMLFSRPDLGIIAVAWWTVLSCAIHAIRLIQARIVVARGGTITSWLAEEQA</sequence>
<protein>
    <recommendedName>
        <fullName evidence="6">Phosphatidylglycerophosphate synthase</fullName>
    </recommendedName>
</protein>
<dbReference type="GO" id="GO:0008654">
    <property type="term" value="P:phospholipid biosynthetic process"/>
    <property type="evidence" value="ECO:0007669"/>
    <property type="project" value="InterPro"/>
</dbReference>
<organism evidence="4 5">
    <name type="scientific">Caenibius tardaugens NBRC 16725</name>
    <dbReference type="NCBI Taxonomy" id="1219035"/>
    <lineage>
        <taxon>Bacteria</taxon>
        <taxon>Pseudomonadati</taxon>
        <taxon>Pseudomonadota</taxon>
        <taxon>Alphaproteobacteria</taxon>
        <taxon>Sphingomonadales</taxon>
        <taxon>Erythrobacteraceae</taxon>
        <taxon>Caenibius</taxon>
    </lineage>
</organism>
<reference evidence="4 5" key="1">
    <citation type="submission" date="2013-09" db="EMBL/GenBank/DDBJ databases">
        <title>Whole genome shotgun sequence of Novosphingobium tardaugens NBRC 16725.</title>
        <authorList>
            <person name="Isaki S."/>
            <person name="Hosoyama A."/>
            <person name="Tsuchikane K."/>
            <person name="Katsumata H."/>
            <person name="Ando Y."/>
            <person name="Yamazaki S."/>
            <person name="Fujita N."/>
        </authorList>
    </citation>
    <scope>NUCLEOTIDE SEQUENCE [LARGE SCALE GENOMIC DNA]</scope>
    <source>
        <strain evidence="4 5">NBRC 16725</strain>
    </source>
</reference>
<dbReference type="GO" id="GO:0016020">
    <property type="term" value="C:membrane"/>
    <property type="evidence" value="ECO:0007669"/>
    <property type="project" value="InterPro"/>
</dbReference>
<proteinExistence type="inferred from homology"/>
<dbReference type="Gene3D" id="1.20.120.1760">
    <property type="match status" value="1"/>
</dbReference>
<keyword evidence="3" id="KW-0472">Membrane</keyword>
<dbReference type="OrthoDB" id="8541463at2"/>
<dbReference type="Proteomes" id="UP000016568">
    <property type="component" value="Unassembled WGS sequence"/>
</dbReference>
<dbReference type="PROSITE" id="PS00379">
    <property type="entry name" value="CDP_ALCOHOL_P_TRANSF"/>
    <property type="match status" value="1"/>
</dbReference>
<dbReference type="RefSeq" id="WP_021689691.1">
    <property type="nucleotide sequence ID" value="NZ_BASZ01000004.1"/>
</dbReference>
<dbReference type="GO" id="GO:0016780">
    <property type="term" value="F:phosphotransferase activity, for other substituted phosphate groups"/>
    <property type="evidence" value="ECO:0007669"/>
    <property type="project" value="InterPro"/>
</dbReference>
<evidence type="ECO:0000313" key="5">
    <source>
        <dbReference type="Proteomes" id="UP000016568"/>
    </source>
</evidence>
<evidence type="ECO:0000256" key="2">
    <source>
        <dbReference type="RuleBase" id="RU003750"/>
    </source>
</evidence>
<dbReference type="TCDB" id="4.F.1.1.6">
    <property type="family name" value="the choline/ethanolaminephosphotransferase 1 (cept1) family"/>
</dbReference>
<dbReference type="KEGG" id="ntd:EGO55_09305"/>
<keyword evidence="3" id="KW-1133">Transmembrane helix</keyword>